<accession>A0A6J7CXW4</accession>
<proteinExistence type="predicted"/>
<sequence>MIAARISLRTIRLPGPVPAIPSSAMPESLAIFRANGLAKIRAESGVPAGTVGLGGVFDSEPLGTSELIGTASDFALTPSAASAAAISMPVSPESPTRAIGEPTSTCAPFWTRRLRRTPSDSASRSTAAFSVSTTASDCPVVKAEPSASSQLANVASTAFAAISGIRRICAIESSLLE</sequence>
<organism evidence="1">
    <name type="scientific">freshwater metagenome</name>
    <dbReference type="NCBI Taxonomy" id="449393"/>
    <lineage>
        <taxon>unclassified sequences</taxon>
        <taxon>metagenomes</taxon>
        <taxon>ecological metagenomes</taxon>
    </lineage>
</organism>
<dbReference type="EMBL" id="CAFBLV010000014">
    <property type="protein sequence ID" value="CAB4860989.1"/>
    <property type="molecule type" value="Genomic_DNA"/>
</dbReference>
<evidence type="ECO:0000313" key="1">
    <source>
        <dbReference type="EMBL" id="CAB4860989.1"/>
    </source>
</evidence>
<protein>
    <submittedName>
        <fullName evidence="1">Unannotated protein</fullName>
    </submittedName>
</protein>
<dbReference type="AlphaFoldDB" id="A0A6J7CXW4"/>
<gene>
    <name evidence="1" type="ORF">UFOPK3425_00157</name>
</gene>
<reference evidence="1" key="1">
    <citation type="submission" date="2020-05" db="EMBL/GenBank/DDBJ databases">
        <authorList>
            <person name="Chiriac C."/>
            <person name="Salcher M."/>
            <person name="Ghai R."/>
            <person name="Kavagutti S V."/>
        </authorList>
    </citation>
    <scope>NUCLEOTIDE SEQUENCE</scope>
</reference>
<name>A0A6J7CXW4_9ZZZZ</name>